<dbReference type="AlphaFoldDB" id="A0A4P7NUD1"/>
<evidence type="ECO:0000313" key="3">
    <source>
        <dbReference type="Proteomes" id="UP000294847"/>
    </source>
</evidence>
<name>A0A4P7NUD1_PYROR</name>
<feature type="compositionally biased region" description="Polar residues" evidence="1">
    <location>
        <begin position="146"/>
        <end position="156"/>
    </location>
</feature>
<protein>
    <submittedName>
        <fullName evidence="2">Uncharacterized protein</fullName>
    </submittedName>
</protein>
<proteinExistence type="predicted"/>
<feature type="region of interest" description="Disordered" evidence="1">
    <location>
        <begin position="136"/>
        <end position="156"/>
    </location>
</feature>
<organism evidence="2 3">
    <name type="scientific">Pyricularia oryzae</name>
    <name type="common">Rice blast fungus</name>
    <name type="synonym">Magnaporthe oryzae</name>
    <dbReference type="NCBI Taxonomy" id="318829"/>
    <lineage>
        <taxon>Eukaryota</taxon>
        <taxon>Fungi</taxon>
        <taxon>Dikarya</taxon>
        <taxon>Ascomycota</taxon>
        <taxon>Pezizomycotina</taxon>
        <taxon>Sordariomycetes</taxon>
        <taxon>Sordariomycetidae</taxon>
        <taxon>Magnaporthales</taxon>
        <taxon>Pyriculariaceae</taxon>
        <taxon>Pyricularia</taxon>
    </lineage>
</organism>
<gene>
    <name evidence="2" type="ORF">PoMZ_13136</name>
</gene>
<accession>A0A4P7NUD1</accession>
<sequence>MIGLILRRGMSRCRLVCLKKQGSKRSHGLSPNEPYLRTRAETHFNQAHISHNGPERPDHRVGKKQRKQNGLGRACNASSFRLFLCTATTRASEQGQSDAQSNRGLSEVGQHLNGSRLPICTFGTVPDQAFDTSFQKESKAGRKQRGQISQTPLHSQWLSPHMVQSVPKHDHKLGTDEFVFFACIVRLILGSRKGGGLVSGRDGPNGME</sequence>
<evidence type="ECO:0000256" key="1">
    <source>
        <dbReference type="SAM" id="MobiDB-lite"/>
    </source>
</evidence>
<dbReference type="Proteomes" id="UP000294847">
    <property type="component" value="Chromosome 7"/>
</dbReference>
<reference evidence="2 3" key="1">
    <citation type="journal article" date="2019" name="Mol. Biol. Evol.">
        <title>Blast fungal genomes show frequent chromosomal changes, gene gains and losses, and effector gene turnover.</title>
        <authorList>
            <person name="Gomez Luciano L.B."/>
            <person name="Jason Tsai I."/>
            <person name="Chuma I."/>
            <person name="Tosa Y."/>
            <person name="Chen Y.H."/>
            <person name="Li J.Y."/>
            <person name="Li M.Y."/>
            <person name="Jade Lu M.Y."/>
            <person name="Nakayashiki H."/>
            <person name="Li W.H."/>
        </authorList>
    </citation>
    <scope>NUCLEOTIDE SEQUENCE [LARGE SCALE GENOMIC DNA]</scope>
    <source>
        <strain evidence="2">MZ5-1-6</strain>
    </source>
</reference>
<evidence type="ECO:0000313" key="2">
    <source>
        <dbReference type="EMBL" id="QBZ66165.1"/>
    </source>
</evidence>
<dbReference type="EMBL" id="CP034210">
    <property type="protein sequence ID" value="QBZ66165.1"/>
    <property type="molecule type" value="Genomic_DNA"/>
</dbReference>